<sequence length="270" mass="30387">MCDHMTKRFPVIRPALPVVFYCLLFVSFGRLADAPTSPASAHRINCNLLQKGYHLKLKCNLLPDSAGVWNQCSIELDLRNGIYANPYELTDRLPEVKFNITRKASRESSWFTRTFLTTNDVEEVVSVQELALRPSKVDVEAPEWRSEALRWKFLLSAPGGRRRASDAAIELNIPLHLRYSVPSPSGMPDSNKIAKPKLSCPNCHRYGDVPDNADNYKVGSVPGEDDLVMDDEDDEFFSFQMNHGCSSDLFLVMPLTVLFLIVGIVALLLR</sequence>
<protein>
    <recommendedName>
        <fullName evidence="10">Phosphatidylinositol-glycan biosynthesis class X protein</fullName>
    </recommendedName>
</protein>
<keyword evidence="7 10" id="KW-1133">Transmembrane helix</keyword>
<evidence type="ECO:0000256" key="3">
    <source>
        <dbReference type="ARBA" id="ARBA00010345"/>
    </source>
</evidence>
<reference evidence="11" key="1">
    <citation type="submission" date="2016-01" db="EMBL/GenBank/DDBJ databases">
        <title>Reference transcriptome for the parasite Schistocephalus solidus: insights into the molecular evolution of parasitism.</title>
        <authorList>
            <person name="Hebert F.O."/>
            <person name="Grambauer S."/>
            <person name="Barber I."/>
            <person name="Landry C.R."/>
            <person name="Aubin-Horth N."/>
        </authorList>
    </citation>
    <scope>NUCLEOTIDE SEQUENCE</scope>
</reference>
<dbReference type="Pfam" id="PF08320">
    <property type="entry name" value="PIG-X"/>
    <property type="match status" value="1"/>
</dbReference>
<evidence type="ECO:0000256" key="8">
    <source>
        <dbReference type="ARBA" id="ARBA00023136"/>
    </source>
</evidence>
<comment type="similarity">
    <text evidence="3 10">Belongs to the PIGX family.</text>
</comment>
<organism evidence="11">
    <name type="scientific">Schistocephalus solidus</name>
    <name type="common">Tapeworm</name>
    <dbReference type="NCBI Taxonomy" id="70667"/>
    <lineage>
        <taxon>Eukaryota</taxon>
        <taxon>Metazoa</taxon>
        <taxon>Spiralia</taxon>
        <taxon>Lophotrochozoa</taxon>
        <taxon>Platyhelminthes</taxon>
        <taxon>Cestoda</taxon>
        <taxon>Eucestoda</taxon>
        <taxon>Diphyllobothriidea</taxon>
        <taxon>Diphyllobothriidae</taxon>
        <taxon>Schistocephalus</taxon>
    </lineage>
</organism>
<dbReference type="AlphaFoldDB" id="A0A0X3PM62"/>
<evidence type="ECO:0000256" key="6">
    <source>
        <dbReference type="ARBA" id="ARBA00022824"/>
    </source>
</evidence>
<evidence type="ECO:0000256" key="7">
    <source>
        <dbReference type="ARBA" id="ARBA00022989"/>
    </source>
</evidence>
<comment type="subcellular location">
    <subcellularLocation>
        <location evidence="1 10">Endoplasmic reticulum membrane</location>
        <topology evidence="1 10">Single-pass membrane protein</topology>
    </subcellularLocation>
</comment>
<dbReference type="InterPro" id="IPR013233">
    <property type="entry name" value="PIG-X/PBN1"/>
</dbReference>
<keyword evidence="8 10" id="KW-0472">Membrane</keyword>
<evidence type="ECO:0000256" key="9">
    <source>
        <dbReference type="ARBA" id="ARBA00023180"/>
    </source>
</evidence>
<evidence type="ECO:0000256" key="1">
    <source>
        <dbReference type="ARBA" id="ARBA00004389"/>
    </source>
</evidence>
<evidence type="ECO:0000256" key="4">
    <source>
        <dbReference type="ARBA" id="ARBA00022502"/>
    </source>
</evidence>
<dbReference type="EMBL" id="GEEE01012318">
    <property type="protein sequence ID" value="JAP50907.1"/>
    <property type="molecule type" value="Transcribed_RNA"/>
</dbReference>
<evidence type="ECO:0000313" key="11">
    <source>
        <dbReference type="EMBL" id="JAP50907.1"/>
    </source>
</evidence>
<proteinExistence type="inferred from homology"/>
<dbReference type="GO" id="GO:0005789">
    <property type="term" value="C:endoplasmic reticulum membrane"/>
    <property type="evidence" value="ECO:0007669"/>
    <property type="project" value="UniProtKB-SubCell"/>
</dbReference>
<comment type="function">
    <text evidence="10">Stabilizing subunit of the glycosylphosphatidylinositol-mannosyltransferase I complex which catalyzes the transfer of the first mannose, via an alpha-1,4 bond from a dolichol-phosphate-mannose (Dol-P-Man) to the glucosaminyl acyl phosphatidylinositol (GlcN-(acyl)PI) intermediate to generate alpha-D-Man-(1-&gt;4)-alpha-D-GlcN-(1-&gt;6)-(1-radyl,2-acyl-sn-glycero-3-phospho)-2-acyl-inositol and participates in the sixth step of the glycosylphosphatidylinositol-anchor biosynthesis. Probably acts by stabilizing the mannosyltransferase PIGM.</text>
</comment>
<keyword evidence="9" id="KW-0325">Glycoprotein</keyword>
<gene>
    <name evidence="11" type="ORF">TR133065</name>
</gene>
<comment type="pathway">
    <text evidence="2 10">Glycolipid biosynthesis; glycosylphosphatidylinositol-anchor biosynthesis.</text>
</comment>
<name>A0A0X3PM62_SCHSO</name>
<accession>A0A0X3PM62</accession>
<keyword evidence="6 10" id="KW-0256">Endoplasmic reticulum</keyword>
<keyword evidence="4 10" id="KW-0337">GPI-anchor biosynthesis</keyword>
<feature type="transmembrane region" description="Helical" evidence="10">
    <location>
        <begin position="249"/>
        <end position="269"/>
    </location>
</feature>
<dbReference type="GO" id="GO:0006506">
    <property type="term" value="P:GPI anchor biosynthetic process"/>
    <property type="evidence" value="ECO:0007669"/>
    <property type="project" value="UniProtKB-UniPathway"/>
</dbReference>
<keyword evidence="5 10" id="KW-0812">Transmembrane</keyword>
<evidence type="ECO:0000256" key="2">
    <source>
        <dbReference type="ARBA" id="ARBA00004687"/>
    </source>
</evidence>
<dbReference type="UniPathway" id="UPA00196"/>
<evidence type="ECO:0000256" key="5">
    <source>
        <dbReference type="ARBA" id="ARBA00022692"/>
    </source>
</evidence>
<evidence type="ECO:0000256" key="10">
    <source>
        <dbReference type="RuleBase" id="RU366056"/>
    </source>
</evidence>